<sequence length="145" mass="16271">MDYSSSVASWFRLKYPHIALAAWASSAPILYYLGDTKIDTELIEPSTTSTNETMFQIPSASYSQKEYCEELDLKPENFLLVNRGEDSPLKATDFGVSVFIEEGKVYRDIVGSAYYVAPEVLGQSYGKDIDVWSAGRRKKGYLKPS</sequence>
<protein>
    <recommendedName>
        <fullName evidence="7">Protein kinase domain-containing protein</fullName>
    </recommendedName>
</protein>
<gene>
    <name evidence="8" type="ORF">IFM89_031043</name>
</gene>
<dbReference type="SUPFAM" id="SSF56112">
    <property type="entry name" value="Protein kinase-like (PK-like)"/>
    <property type="match status" value="1"/>
</dbReference>
<keyword evidence="6" id="KW-0472">Membrane</keyword>
<evidence type="ECO:0000313" key="8">
    <source>
        <dbReference type="EMBL" id="KAF9594441.1"/>
    </source>
</evidence>
<proteinExistence type="predicted"/>
<dbReference type="InterPro" id="IPR000719">
    <property type="entry name" value="Prot_kinase_dom"/>
</dbReference>
<evidence type="ECO:0000313" key="9">
    <source>
        <dbReference type="Proteomes" id="UP000631114"/>
    </source>
</evidence>
<dbReference type="GO" id="GO:0070008">
    <property type="term" value="F:serine-type exopeptidase activity"/>
    <property type="evidence" value="ECO:0007669"/>
    <property type="project" value="InterPro"/>
</dbReference>
<evidence type="ECO:0000256" key="4">
    <source>
        <dbReference type="ARBA" id="ARBA00022777"/>
    </source>
</evidence>
<dbReference type="InterPro" id="IPR008758">
    <property type="entry name" value="Peptidase_S28"/>
</dbReference>
<dbReference type="GO" id="GO:0006508">
    <property type="term" value="P:proteolysis"/>
    <property type="evidence" value="ECO:0007669"/>
    <property type="project" value="InterPro"/>
</dbReference>
<dbReference type="PANTHER" id="PTHR24349">
    <property type="entry name" value="SERINE/THREONINE-PROTEIN KINASE"/>
    <property type="match status" value="1"/>
</dbReference>
<organism evidence="8 9">
    <name type="scientific">Coptis chinensis</name>
    <dbReference type="NCBI Taxonomy" id="261450"/>
    <lineage>
        <taxon>Eukaryota</taxon>
        <taxon>Viridiplantae</taxon>
        <taxon>Streptophyta</taxon>
        <taxon>Embryophyta</taxon>
        <taxon>Tracheophyta</taxon>
        <taxon>Spermatophyta</taxon>
        <taxon>Magnoliopsida</taxon>
        <taxon>Ranunculales</taxon>
        <taxon>Ranunculaceae</taxon>
        <taxon>Coptidoideae</taxon>
        <taxon>Coptis</taxon>
    </lineage>
</organism>
<keyword evidence="6" id="KW-0812">Transmembrane</keyword>
<feature type="domain" description="Protein kinase" evidence="7">
    <location>
        <begin position="1"/>
        <end position="145"/>
    </location>
</feature>
<keyword evidence="9" id="KW-1185">Reference proteome</keyword>
<dbReference type="Pfam" id="PF00069">
    <property type="entry name" value="Pkinase"/>
    <property type="match status" value="1"/>
</dbReference>
<dbReference type="InterPro" id="IPR011009">
    <property type="entry name" value="Kinase-like_dom_sf"/>
</dbReference>
<dbReference type="OrthoDB" id="40902at2759"/>
<dbReference type="Gene3D" id="1.10.510.10">
    <property type="entry name" value="Transferase(Phosphotransferase) domain 1"/>
    <property type="match status" value="1"/>
</dbReference>
<dbReference type="InterPro" id="IPR050205">
    <property type="entry name" value="CDPK_Ser/Thr_kinases"/>
</dbReference>
<dbReference type="GO" id="GO:0005524">
    <property type="term" value="F:ATP binding"/>
    <property type="evidence" value="ECO:0007669"/>
    <property type="project" value="UniProtKB-KW"/>
</dbReference>
<keyword evidence="4" id="KW-0418">Kinase</keyword>
<evidence type="ECO:0000256" key="1">
    <source>
        <dbReference type="ARBA" id="ARBA00022527"/>
    </source>
</evidence>
<name>A0A835H871_9MAGN</name>
<keyword evidence="5" id="KW-0067">ATP-binding</keyword>
<keyword evidence="6" id="KW-1133">Transmembrane helix</keyword>
<keyword evidence="1" id="KW-0723">Serine/threonine-protein kinase</keyword>
<evidence type="ECO:0000259" key="7">
    <source>
        <dbReference type="PROSITE" id="PS50011"/>
    </source>
</evidence>
<reference evidence="8 9" key="1">
    <citation type="submission" date="2020-10" db="EMBL/GenBank/DDBJ databases">
        <title>The Coptis chinensis genome and diversification of protoberbering-type alkaloids.</title>
        <authorList>
            <person name="Wang B."/>
            <person name="Shu S."/>
            <person name="Song C."/>
            <person name="Liu Y."/>
        </authorList>
    </citation>
    <scope>NUCLEOTIDE SEQUENCE [LARGE SCALE GENOMIC DNA]</scope>
    <source>
        <strain evidence="8">HL-2020</strain>
        <tissue evidence="8">Leaf</tissue>
    </source>
</reference>
<dbReference type="PROSITE" id="PS50011">
    <property type="entry name" value="PROTEIN_KINASE_DOM"/>
    <property type="match status" value="1"/>
</dbReference>
<evidence type="ECO:0000256" key="5">
    <source>
        <dbReference type="ARBA" id="ARBA00022840"/>
    </source>
</evidence>
<feature type="transmembrane region" description="Helical" evidence="6">
    <location>
        <begin position="15"/>
        <end position="33"/>
    </location>
</feature>
<dbReference type="Pfam" id="PF05577">
    <property type="entry name" value="Peptidase_S28"/>
    <property type="match status" value="1"/>
</dbReference>
<dbReference type="AlphaFoldDB" id="A0A835H871"/>
<dbReference type="GO" id="GO:0004674">
    <property type="term" value="F:protein serine/threonine kinase activity"/>
    <property type="evidence" value="ECO:0007669"/>
    <property type="project" value="UniProtKB-KW"/>
</dbReference>
<keyword evidence="3" id="KW-0547">Nucleotide-binding</keyword>
<evidence type="ECO:0000256" key="2">
    <source>
        <dbReference type="ARBA" id="ARBA00022679"/>
    </source>
</evidence>
<evidence type="ECO:0000256" key="6">
    <source>
        <dbReference type="SAM" id="Phobius"/>
    </source>
</evidence>
<evidence type="ECO:0000256" key="3">
    <source>
        <dbReference type="ARBA" id="ARBA00022741"/>
    </source>
</evidence>
<keyword evidence="2" id="KW-0808">Transferase</keyword>
<dbReference type="Proteomes" id="UP000631114">
    <property type="component" value="Unassembled WGS sequence"/>
</dbReference>
<dbReference type="EMBL" id="JADFTS010000008">
    <property type="protein sequence ID" value="KAF9594441.1"/>
    <property type="molecule type" value="Genomic_DNA"/>
</dbReference>
<accession>A0A835H871</accession>
<comment type="caution">
    <text evidence="8">The sequence shown here is derived from an EMBL/GenBank/DDBJ whole genome shotgun (WGS) entry which is preliminary data.</text>
</comment>